<accession>X8DAJ0</accession>
<comment type="caution">
    <text evidence="1">The sequence shown here is derived from an EMBL/GenBank/DDBJ whole genome shotgun (WGS) entry which is preliminary data.</text>
</comment>
<dbReference type="AlphaFoldDB" id="X8DAJ0"/>
<reference evidence="1" key="1">
    <citation type="submission" date="2014-01" db="EMBL/GenBank/DDBJ databases">
        <authorList>
            <person name="Brown-Elliot B."/>
            <person name="Wallace R."/>
            <person name="Lenaerts A."/>
            <person name="Ordway D."/>
            <person name="DeGroote M.A."/>
            <person name="Parker T."/>
            <person name="Sizemore C."/>
            <person name="Tallon L.J."/>
            <person name="Sadzewicz L.K."/>
            <person name="Sengamalay N."/>
            <person name="Fraser C.M."/>
            <person name="Hine E."/>
            <person name="Shefchek K.A."/>
            <person name="Das S.P."/>
            <person name="Tettelin H."/>
        </authorList>
    </citation>
    <scope>NUCLEOTIDE SEQUENCE [LARGE SCALE GENOMIC DNA]</scope>
    <source>
        <strain evidence="1">4042</strain>
    </source>
</reference>
<protein>
    <submittedName>
        <fullName evidence="1">Uncharacterized protein</fullName>
    </submittedName>
</protein>
<dbReference type="PATRIC" id="fig|1299334.3.peg.2320"/>
<name>X8DAJ0_MYCXE</name>
<gene>
    <name evidence="1" type="ORF">I553_8160</name>
</gene>
<organism evidence="1">
    <name type="scientific">Mycobacterium xenopi 4042</name>
    <dbReference type="NCBI Taxonomy" id="1299334"/>
    <lineage>
        <taxon>Bacteria</taxon>
        <taxon>Bacillati</taxon>
        <taxon>Actinomycetota</taxon>
        <taxon>Actinomycetes</taxon>
        <taxon>Mycobacteriales</taxon>
        <taxon>Mycobacteriaceae</taxon>
        <taxon>Mycobacterium</taxon>
    </lineage>
</organism>
<proteinExistence type="predicted"/>
<sequence length="97" mass="10681">MDLCTEWVIGNSRTRAVDSNWPAPGSVIRHSIGAWPLVINDQTEEESSTPPRELVLRAGLGPFGAAQIMTRLHDVRDGCRVEMIEVRAPRPVPGHVT</sequence>
<evidence type="ECO:0000313" key="1">
    <source>
        <dbReference type="EMBL" id="EUA65642.1"/>
    </source>
</evidence>
<dbReference type="SUPFAM" id="SSF55961">
    <property type="entry name" value="Bet v1-like"/>
    <property type="match status" value="1"/>
</dbReference>
<dbReference type="EMBL" id="JAOB01000026">
    <property type="protein sequence ID" value="EUA65642.1"/>
    <property type="molecule type" value="Genomic_DNA"/>
</dbReference>